<sequence length="161" mass="17213">MFSDVGPLELVTLAVLAILLFGPDRLPEFIQNTAALIRKFREFSDNAKQEIRSELGPEFADFEFEDLHPKTFVRKHVLEGDGDGEGSNGLGLGLGLAEIHNALDPTQELTEAVDALRSAGDPPPERAAAPTRVNLTKEPGASGASPAEAATRAPINHFDAT</sequence>
<comment type="caution">
    <text evidence="9">The sequence shown here is derived from an EMBL/GenBank/DDBJ whole genome shotgun (WGS) entry which is preliminary data.</text>
</comment>
<evidence type="ECO:0000256" key="4">
    <source>
        <dbReference type="ARBA" id="ARBA00022927"/>
    </source>
</evidence>
<dbReference type="InterPro" id="IPR003369">
    <property type="entry name" value="TatA/B/E"/>
</dbReference>
<keyword evidence="10" id="KW-1185">Reference proteome</keyword>
<proteinExistence type="predicted"/>
<dbReference type="Gene3D" id="1.20.5.3310">
    <property type="match status" value="1"/>
</dbReference>
<keyword evidence="6" id="KW-0811">Translocation</keyword>
<reference evidence="10" key="1">
    <citation type="journal article" date="2019" name="Int. J. Syst. Evol. Microbiol.">
        <title>The Global Catalogue of Microorganisms (GCM) 10K type strain sequencing project: providing services to taxonomists for standard genome sequencing and annotation.</title>
        <authorList>
            <consortium name="The Broad Institute Genomics Platform"/>
            <consortium name="The Broad Institute Genome Sequencing Center for Infectious Disease"/>
            <person name="Wu L."/>
            <person name="Ma J."/>
        </authorList>
    </citation>
    <scope>NUCLEOTIDE SEQUENCE [LARGE SCALE GENOMIC DNA]</scope>
    <source>
        <strain evidence="10">JCM 4147</strain>
    </source>
</reference>
<keyword evidence="4" id="KW-0653">Protein transport</keyword>
<keyword evidence="3" id="KW-0812">Transmembrane</keyword>
<evidence type="ECO:0000256" key="5">
    <source>
        <dbReference type="ARBA" id="ARBA00022989"/>
    </source>
</evidence>
<evidence type="ECO:0000256" key="6">
    <source>
        <dbReference type="ARBA" id="ARBA00023010"/>
    </source>
</evidence>
<gene>
    <name evidence="9" type="ORF">ACFP1B_03365</name>
</gene>
<evidence type="ECO:0000256" key="2">
    <source>
        <dbReference type="ARBA" id="ARBA00022448"/>
    </source>
</evidence>
<evidence type="ECO:0000313" key="9">
    <source>
        <dbReference type="EMBL" id="MFC5912481.1"/>
    </source>
</evidence>
<evidence type="ECO:0000313" key="10">
    <source>
        <dbReference type="Proteomes" id="UP001596200"/>
    </source>
</evidence>
<organism evidence="9 10">
    <name type="scientific">Streptomyces pulveraceus</name>
    <dbReference type="NCBI Taxonomy" id="68258"/>
    <lineage>
        <taxon>Bacteria</taxon>
        <taxon>Bacillati</taxon>
        <taxon>Actinomycetota</taxon>
        <taxon>Actinomycetes</taxon>
        <taxon>Kitasatosporales</taxon>
        <taxon>Streptomycetaceae</taxon>
        <taxon>Streptomyces</taxon>
    </lineage>
</organism>
<evidence type="ECO:0000256" key="1">
    <source>
        <dbReference type="ARBA" id="ARBA00004167"/>
    </source>
</evidence>
<dbReference type="NCBIfam" id="NF002377">
    <property type="entry name" value="PRK01371.1-4"/>
    <property type="match status" value="1"/>
</dbReference>
<dbReference type="PRINTS" id="PR01506">
    <property type="entry name" value="TATBPROTEIN"/>
</dbReference>
<keyword evidence="5" id="KW-1133">Transmembrane helix</keyword>
<evidence type="ECO:0000256" key="8">
    <source>
        <dbReference type="SAM" id="MobiDB-lite"/>
    </source>
</evidence>
<name>A0ABW1GCI9_9ACTN</name>
<comment type="subcellular location">
    <subcellularLocation>
        <location evidence="1">Membrane</location>
        <topology evidence="1">Single-pass membrane protein</topology>
    </subcellularLocation>
</comment>
<keyword evidence="7" id="KW-0472">Membrane</keyword>
<dbReference type="EMBL" id="JBHSPU010000002">
    <property type="protein sequence ID" value="MFC5912481.1"/>
    <property type="molecule type" value="Genomic_DNA"/>
</dbReference>
<evidence type="ECO:0000256" key="3">
    <source>
        <dbReference type="ARBA" id="ARBA00022692"/>
    </source>
</evidence>
<protein>
    <submittedName>
        <fullName evidence="9">Sec-independent translocase</fullName>
    </submittedName>
</protein>
<keyword evidence="2" id="KW-0813">Transport</keyword>
<feature type="region of interest" description="Disordered" evidence="8">
    <location>
        <begin position="117"/>
        <end position="161"/>
    </location>
</feature>
<dbReference type="RefSeq" id="WP_344517211.1">
    <property type="nucleotide sequence ID" value="NZ_BAAATU010000062.1"/>
</dbReference>
<accession>A0ABW1GCI9</accession>
<dbReference type="Pfam" id="PF02416">
    <property type="entry name" value="TatA_B_E"/>
    <property type="match status" value="1"/>
</dbReference>
<feature type="compositionally biased region" description="Low complexity" evidence="8">
    <location>
        <begin position="138"/>
        <end position="150"/>
    </location>
</feature>
<dbReference type="Proteomes" id="UP001596200">
    <property type="component" value="Unassembled WGS sequence"/>
</dbReference>
<evidence type="ECO:0000256" key="7">
    <source>
        <dbReference type="ARBA" id="ARBA00023136"/>
    </source>
</evidence>